<sequence length="52" mass="5707">MPGSDEPMPGYERVDQPPCLVHIPGREPAGRLSPFDTPFTPALSPVALHRIR</sequence>
<feature type="region of interest" description="Disordered" evidence="1">
    <location>
        <begin position="1"/>
        <end position="39"/>
    </location>
</feature>
<dbReference type="EMBL" id="LNQE01001665">
    <property type="protein sequence ID" value="KUG14381.1"/>
    <property type="molecule type" value="Genomic_DNA"/>
</dbReference>
<name>A0A0W8F0N5_9ZZZZ</name>
<comment type="caution">
    <text evidence="2">The sequence shown here is derived from an EMBL/GenBank/DDBJ whole genome shotgun (WGS) entry which is preliminary data.</text>
</comment>
<dbReference type="AlphaFoldDB" id="A0A0W8F0N5"/>
<gene>
    <name evidence="2" type="ORF">ASZ90_015974</name>
</gene>
<reference evidence="2" key="1">
    <citation type="journal article" date="2015" name="Proc. Natl. Acad. Sci. U.S.A.">
        <title>Networks of energetic and metabolic interactions define dynamics in microbial communities.</title>
        <authorList>
            <person name="Embree M."/>
            <person name="Liu J.K."/>
            <person name="Al-Bassam M.M."/>
            <person name="Zengler K."/>
        </authorList>
    </citation>
    <scope>NUCLEOTIDE SEQUENCE</scope>
</reference>
<evidence type="ECO:0000256" key="1">
    <source>
        <dbReference type="SAM" id="MobiDB-lite"/>
    </source>
</evidence>
<evidence type="ECO:0000313" key="2">
    <source>
        <dbReference type="EMBL" id="KUG14381.1"/>
    </source>
</evidence>
<proteinExistence type="predicted"/>
<accession>A0A0W8F0N5</accession>
<protein>
    <submittedName>
        <fullName evidence="2">Uncharacterized protein</fullName>
    </submittedName>
</protein>
<organism evidence="2">
    <name type="scientific">hydrocarbon metagenome</name>
    <dbReference type="NCBI Taxonomy" id="938273"/>
    <lineage>
        <taxon>unclassified sequences</taxon>
        <taxon>metagenomes</taxon>
        <taxon>ecological metagenomes</taxon>
    </lineage>
</organism>